<evidence type="ECO:0000259" key="9">
    <source>
        <dbReference type="PROSITE" id="PS51379"/>
    </source>
</evidence>
<dbReference type="GO" id="GO:0051539">
    <property type="term" value="F:4 iron, 4 sulfur cluster binding"/>
    <property type="evidence" value="ECO:0007669"/>
    <property type="project" value="UniProtKB-KW"/>
</dbReference>
<dbReference type="PROSITE" id="PS00198">
    <property type="entry name" value="4FE4S_FER_1"/>
    <property type="match status" value="1"/>
</dbReference>
<dbReference type="KEGG" id="rmar:GBA65_00365"/>
<evidence type="ECO:0000256" key="8">
    <source>
        <dbReference type="ARBA" id="ARBA00023014"/>
    </source>
</evidence>
<dbReference type="InterPro" id="IPR004155">
    <property type="entry name" value="PBS_lyase_HEAT"/>
</dbReference>
<dbReference type="EC" id="1.17.99.6" evidence="10"/>
<evidence type="ECO:0000256" key="3">
    <source>
        <dbReference type="ARBA" id="ARBA00022694"/>
    </source>
</evidence>
<dbReference type="GO" id="GO:0052693">
    <property type="term" value="F:epoxyqueuosine reductase activity"/>
    <property type="evidence" value="ECO:0007669"/>
    <property type="project" value="UniProtKB-EC"/>
</dbReference>
<dbReference type="InterPro" id="IPR016024">
    <property type="entry name" value="ARM-type_fold"/>
</dbReference>
<name>A0A6G8PRW0_9ACTN</name>
<dbReference type="GO" id="GO:0008616">
    <property type="term" value="P:tRNA queuosine(34) biosynthetic process"/>
    <property type="evidence" value="ECO:0007669"/>
    <property type="project" value="UniProtKB-KW"/>
</dbReference>
<evidence type="ECO:0000256" key="4">
    <source>
        <dbReference type="ARBA" id="ARBA00022723"/>
    </source>
</evidence>
<evidence type="ECO:0000256" key="7">
    <source>
        <dbReference type="ARBA" id="ARBA00023004"/>
    </source>
</evidence>
<proteinExistence type="predicted"/>
<dbReference type="Pfam" id="PF13646">
    <property type="entry name" value="HEAT_2"/>
    <property type="match status" value="1"/>
</dbReference>
<dbReference type="NCBIfam" id="TIGR00276">
    <property type="entry name" value="tRNA epoxyqueuosine(34) reductase QueG"/>
    <property type="match status" value="1"/>
</dbReference>
<accession>A0A6G8PRW0</accession>
<dbReference type="InterPro" id="IPR017900">
    <property type="entry name" value="4Fe4S_Fe_S_CS"/>
</dbReference>
<dbReference type="SUPFAM" id="SSF46548">
    <property type="entry name" value="alpha-helical ferredoxin"/>
    <property type="match status" value="1"/>
</dbReference>
<evidence type="ECO:0000313" key="10">
    <source>
        <dbReference type="EMBL" id="QIN77219.1"/>
    </source>
</evidence>
<dbReference type="Pfam" id="PF13484">
    <property type="entry name" value="Fer4_16"/>
    <property type="match status" value="1"/>
</dbReference>
<keyword evidence="6 10" id="KW-0560">Oxidoreductase</keyword>
<dbReference type="InterPro" id="IPR013542">
    <property type="entry name" value="QueG_DUF1730"/>
</dbReference>
<keyword evidence="8" id="KW-0411">Iron-sulfur</keyword>
<dbReference type="EMBL" id="CP045121">
    <property type="protein sequence ID" value="QIN77219.1"/>
    <property type="molecule type" value="Genomic_DNA"/>
</dbReference>
<dbReference type="PANTHER" id="PTHR30002">
    <property type="entry name" value="EPOXYQUEUOSINE REDUCTASE"/>
    <property type="match status" value="1"/>
</dbReference>
<dbReference type="Proteomes" id="UP000502706">
    <property type="component" value="Chromosome"/>
</dbReference>
<evidence type="ECO:0000256" key="5">
    <source>
        <dbReference type="ARBA" id="ARBA00022785"/>
    </source>
</evidence>
<dbReference type="InterPro" id="IPR011989">
    <property type="entry name" value="ARM-like"/>
</dbReference>
<protein>
    <submittedName>
        <fullName evidence="10">tRNA epoxyqueuosine(34) reductase QueG</fullName>
        <ecNumber evidence="10">1.17.99.6</ecNumber>
    </submittedName>
</protein>
<keyword evidence="5" id="KW-0671">Queuosine biosynthesis</keyword>
<dbReference type="PROSITE" id="PS51379">
    <property type="entry name" value="4FE4S_FER_2"/>
    <property type="match status" value="1"/>
</dbReference>
<dbReference type="PANTHER" id="PTHR30002:SF4">
    <property type="entry name" value="EPOXYQUEUOSINE REDUCTASE"/>
    <property type="match status" value="1"/>
</dbReference>
<keyword evidence="2" id="KW-0963">Cytoplasm</keyword>
<dbReference type="Pfam" id="PF08331">
    <property type="entry name" value="QueG_DUF1730"/>
    <property type="match status" value="1"/>
</dbReference>
<dbReference type="SUPFAM" id="SSF48371">
    <property type="entry name" value="ARM repeat"/>
    <property type="match status" value="1"/>
</dbReference>
<evidence type="ECO:0000256" key="1">
    <source>
        <dbReference type="ARBA" id="ARBA00022485"/>
    </source>
</evidence>
<keyword evidence="4" id="KW-0479">Metal-binding</keyword>
<dbReference type="Gene3D" id="1.25.10.10">
    <property type="entry name" value="Leucine-rich Repeat Variant"/>
    <property type="match status" value="1"/>
</dbReference>
<keyword evidence="3" id="KW-0819">tRNA processing</keyword>
<keyword evidence="7" id="KW-0408">Iron</keyword>
<gene>
    <name evidence="10" type="primary">queG</name>
    <name evidence="10" type="ORF">GBA65_00365</name>
</gene>
<dbReference type="SMART" id="SM00567">
    <property type="entry name" value="EZ_HEAT"/>
    <property type="match status" value="2"/>
</dbReference>
<evidence type="ECO:0000256" key="2">
    <source>
        <dbReference type="ARBA" id="ARBA00022490"/>
    </source>
</evidence>
<reference evidence="10 11" key="1">
    <citation type="submission" date="2019-10" db="EMBL/GenBank/DDBJ databases">
        <title>Rubrobacter sp nov SCSIO 52915 isolated from a deep-sea sediment in the South China Sea.</title>
        <authorList>
            <person name="Chen R.W."/>
        </authorList>
    </citation>
    <scope>NUCLEOTIDE SEQUENCE [LARGE SCALE GENOMIC DNA]</scope>
    <source>
        <strain evidence="10 11">SCSIO 52915</strain>
    </source>
</reference>
<keyword evidence="1" id="KW-0004">4Fe-4S</keyword>
<feature type="domain" description="4Fe-4S ferredoxin-type" evidence="9">
    <location>
        <begin position="262"/>
        <end position="292"/>
    </location>
</feature>
<sequence>MRRGHVQIQPRARVQHRPVVDELVLQPQNLFYGIAFSHGQNTTTVTNFCHQSYGYKEASFGPIFAPLRVESFSVKGRGDGATDEARTTRREARRVLEERARAAGFDLVGVTGAEPLKRGGERLTEWQEAGMAADMGFMHRPAGLLADPKRLQKSARSVVSLGVSYYPGDHPADEGGGRVARYAWGQDYHVVIKERLKALRAELEEALGCRIKARAFTDAVPLLERSAAQHAGLGFFGRNSCLINGRIGSYFFIADLIVDLDLEPDTEGEGTCGKCARCMQGCPTGAIKAPGVVDARLCISYLTIENRGPIPRELRAKVGDWAFGCDVCQEVCPYNKRKATVSSWPEFSAGAGAGPYLEIPEVLGIRDDEEFEARFAGTPLTRPGRAGLLRNCCVAAGNLGLGEAVPALVRCLAEDESALVRGHAAWALGEIGGGAAAEALEAALGDEAEASCLEEIRLALENIASPVGKSGLE</sequence>
<evidence type="ECO:0000256" key="6">
    <source>
        <dbReference type="ARBA" id="ARBA00023002"/>
    </source>
</evidence>
<dbReference type="InterPro" id="IPR017896">
    <property type="entry name" value="4Fe4S_Fe-S-bd"/>
</dbReference>
<evidence type="ECO:0000313" key="11">
    <source>
        <dbReference type="Proteomes" id="UP000502706"/>
    </source>
</evidence>
<dbReference type="GO" id="GO:0046872">
    <property type="term" value="F:metal ion binding"/>
    <property type="evidence" value="ECO:0007669"/>
    <property type="project" value="UniProtKB-KW"/>
</dbReference>
<keyword evidence="11" id="KW-1185">Reference proteome</keyword>
<dbReference type="AlphaFoldDB" id="A0A6G8PRW0"/>
<dbReference type="InterPro" id="IPR004453">
    <property type="entry name" value="QueG"/>
</dbReference>
<dbReference type="Gene3D" id="3.30.70.20">
    <property type="match status" value="1"/>
</dbReference>
<organism evidence="10 11">
    <name type="scientific">Rubrobacter marinus</name>
    <dbReference type="NCBI Taxonomy" id="2653852"/>
    <lineage>
        <taxon>Bacteria</taxon>
        <taxon>Bacillati</taxon>
        <taxon>Actinomycetota</taxon>
        <taxon>Rubrobacteria</taxon>
        <taxon>Rubrobacterales</taxon>
        <taxon>Rubrobacteraceae</taxon>
        <taxon>Rubrobacter</taxon>
    </lineage>
</organism>